<dbReference type="InterPro" id="IPR002933">
    <property type="entry name" value="Peptidase_M20"/>
</dbReference>
<dbReference type="InterPro" id="IPR011650">
    <property type="entry name" value="Peptidase_M20_dimer"/>
</dbReference>
<dbReference type="InterPro" id="IPR017439">
    <property type="entry name" value="Amidohydrolase"/>
</dbReference>
<proteinExistence type="predicted"/>
<feature type="binding site" evidence="1">
    <location>
        <position position="102"/>
    </location>
    <ligand>
        <name>Mn(2+)</name>
        <dbReference type="ChEBI" id="CHEBI:29035"/>
        <label>2</label>
    </ligand>
</feature>
<dbReference type="PANTHER" id="PTHR11014:SF63">
    <property type="entry name" value="METALLOPEPTIDASE, PUTATIVE (AFU_ORTHOLOGUE AFUA_6G09600)-RELATED"/>
    <property type="match status" value="1"/>
</dbReference>
<reference evidence="3 4" key="1">
    <citation type="submission" date="2019-12" db="EMBL/GenBank/DDBJ databases">
        <authorList>
            <person name="Huq M.A."/>
        </authorList>
    </citation>
    <scope>NUCLEOTIDE SEQUENCE [LARGE SCALE GENOMIC DNA]</scope>
    <source>
        <strain evidence="3 4">MAH-18</strain>
    </source>
</reference>
<evidence type="ECO:0000313" key="4">
    <source>
        <dbReference type="Proteomes" id="UP000473525"/>
    </source>
</evidence>
<keyword evidence="1" id="KW-0464">Manganese</keyword>
<dbReference type="RefSeq" id="WP_157340968.1">
    <property type="nucleotide sequence ID" value="NZ_WSEK01000004.1"/>
</dbReference>
<comment type="cofactor">
    <cofactor evidence="1">
        <name>Mn(2+)</name>
        <dbReference type="ChEBI" id="CHEBI:29035"/>
    </cofactor>
    <text evidence="1">The Mn(2+) ion enhances activity.</text>
</comment>
<dbReference type="Pfam" id="PF07687">
    <property type="entry name" value="M20_dimer"/>
    <property type="match status" value="1"/>
</dbReference>
<feature type="domain" description="Peptidase M20 dimerisation" evidence="2">
    <location>
        <begin position="190"/>
        <end position="286"/>
    </location>
</feature>
<dbReference type="NCBIfam" id="TIGR01891">
    <property type="entry name" value="amidohydrolases"/>
    <property type="match status" value="1"/>
</dbReference>
<dbReference type="Gene3D" id="3.30.70.360">
    <property type="match status" value="1"/>
</dbReference>
<dbReference type="InterPro" id="IPR036264">
    <property type="entry name" value="Bact_exopeptidase_dim_dom"/>
</dbReference>
<feature type="binding site" evidence="1">
    <location>
        <position position="138"/>
    </location>
    <ligand>
        <name>Mn(2+)</name>
        <dbReference type="ChEBI" id="CHEBI:29035"/>
        <label>2</label>
    </ligand>
</feature>
<dbReference type="Pfam" id="PF01546">
    <property type="entry name" value="Peptidase_M20"/>
    <property type="match status" value="1"/>
</dbReference>
<dbReference type="PIRSF" id="PIRSF005962">
    <property type="entry name" value="Pept_M20D_amidohydro"/>
    <property type="match status" value="1"/>
</dbReference>
<evidence type="ECO:0000313" key="3">
    <source>
        <dbReference type="EMBL" id="MVQ48664.1"/>
    </source>
</evidence>
<feature type="binding site" evidence="1">
    <location>
        <position position="169"/>
    </location>
    <ligand>
        <name>Mn(2+)</name>
        <dbReference type="ChEBI" id="CHEBI:29035"/>
        <label>2</label>
    </ligand>
</feature>
<feature type="binding site" evidence="1">
    <location>
        <position position="377"/>
    </location>
    <ligand>
        <name>Mn(2+)</name>
        <dbReference type="ChEBI" id="CHEBI:29035"/>
        <label>2</label>
    </ligand>
</feature>
<dbReference type="CDD" id="cd03886">
    <property type="entry name" value="M20_Acy1"/>
    <property type="match status" value="1"/>
</dbReference>
<evidence type="ECO:0000256" key="1">
    <source>
        <dbReference type="PIRSR" id="PIRSR005962-1"/>
    </source>
</evidence>
<keyword evidence="4" id="KW-1185">Reference proteome</keyword>
<dbReference type="GO" id="GO:0046872">
    <property type="term" value="F:metal ion binding"/>
    <property type="evidence" value="ECO:0007669"/>
    <property type="project" value="UniProtKB-KW"/>
</dbReference>
<feature type="binding site" evidence="1">
    <location>
        <position position="104"/>
    </location>
    <ligand>
        <name>Mn(2+)</name>
        <dbReference type="ChEBI" id="CHEBI:29035"/>
        <label>2</label>
    </ligand>
</feature>
<dbReference type="GO" id="GO:0016787">
    <property type="term" value="F:hydrolase activity"/>
    <property type="evidence" value="ECO:0007669"/>
    <property type="project" value="UniProtKB-KW"/>
</dbReference>
<accession>A0A6L6XN63</accession>
<dbReference type="AlphaFoldDB" id="A0A6L6XN63"/>
<organism evidence="3 4">
    <name type="scientific">Nocardioides agri</name>
    <dbReference type="NCBI Taxonomy" id="2682843"/>
    <lineage>
        <taxon>Bacteria</taxon>
        <taxon>Bacillati</taxon>
        <taxon>Actinomycetota</taxon>
        <taxon>Actinomycetes</taxon>
        <taxon>Propionibacteriales</taxon>
        <taxon>Nocardioidaceae</taxon>
        <taxon>Nocardioides</taxon>
    </lineage>
</organism>
<keyword evidence="1" id="KW-0479">Metal-binding</keyword>
<dbReference type="Gene3D" id="3.40.630.10">
    <property type="entry name" value="Zn peptidases"/>
    <property type="match status" value="1"/>
</dbReference>
<gene>
    <name evidence="3" type="ORF">GON03_05680</name>
</gene>
<keyword evidence="3" id="KW-0378">Hydrolase</keyword>
<dbReference type="EMBL" id="WSEK01000004">
    <property type="protein sequence ID" value="MVQ48664.1"/>
    <property type="molecule type" value="Genomic_DNA"/>
</dbReference>
<evidence type="ECO:0000259" key="2">
    <source>
        <dbReference type="Pfam" id="PF07687"/>
    </source>
</evidence>
<dbReference type="PANTHER" id="PTHR11014">
    <property type="entry name" value="PEPTIDASE M20 FAMILY MEMBER"/>
    <property type="match status" value="1"/>
</dbReference>
<dbReference type="SUPFAM" id="SSF55031">
    <property type="entry name" value="Bacterial exopeptidase dimerisation domain"/>
    <property type="match status" value="1"/>
</dbReference>
<name>A0A6L6XN63_9ACTN</name>
<comment type="caution">
    <text evidence="3">The sequence shown here is derived from an EMBL/GenBank/DDBJ whole genome shotgun (WGS) entry which is preliminary data.</text>
</comment>
<protein>
    <submittedName>
        <fullName evidence="3">Amidohydrolase</fullName>
    </submittedName>
</protein>
<dbReference type="SUPFAM" id="SSF53187">
    <property type="entry name" value="Zn-dependent exopeptidases"/>
    <property type="match status" value="1"/>
</dbReference>
<dbReference type="Proteomes" id="UP000473525">
    <property type="component" value="Unassembled WGS sequence"/>
</dbReference>
<sequence length="413" mass="43728">MSELHRLVDEACAEHEEWLIASRAWLHAHPELSNREEQTAAYVAAQLRELGLDEVRTGISGHGVVGVLRGGLPGERVIALRADMDALPVEGADGVGPVSHACGHDCHVATVLTTARVLAGVRDKLPGTVVFFFQPAEEGAPIGEIAGAKAMLDAGALDGVEPTMVFAMHVVYLPKGVIGYHVGNQFAAACAVDVTIRGVQTHGAAPWLGVDPMPAAAQVILGASQLYRQVPAASPVAVSIGHVEDVGRCNIIGASVTLSGTMRSSRQEDMPALKAGFERLAEHSAAAYGCTAELDYHFEIPAVRNEQAWFDAARPTLERAVGAERVVPVEPVMGSDDMAELVSAYGGLYLTYGVQDTRMDGDRVLPVEGGRGLAPNHHPAFYADDASLLDNVRVHAHVAVDHLLGDLDARVPR</sequence>